<evidence type="ECO:0000313" key="1">
    <source>
        <dbReference type="EMBL" id="VAY89472.1"/>
    </source>
</evidence>
<proteinExistence type="predicted"/>
<name>A0A3P3ZS42_9ZZZZ</name>
<dbReference type="AlphaFoldDB" id="A0A3P3ZS42"/>
<organism evidence="1">
    <name type="scientific">mine drainage metagenome</name>
    <dbReference type="NCBI Taxonomy" id="410659"/>
    <lineage>
        <taxon>unclassified sequences</taxon>
        <taxon>metagenomes</taxon>
        <taxon>ecological metagenomes</taxon>
    </lineage>
</organism>
<reference evidence="1" key="1">
    <citation type="submission" date="2018-10" db="EMBL/GenBank/DDBJ databases">
        <authorList>
            <person name="Plewniak F."/>
        </authorList>
    </citation>
    <scope>NUCLEOTIDE SEQUENCE</scope>
</reference>
<gene>
    <name evidence="1" type="ORF">CARN8_6920001</name>
</gene>
<sequence>MTWVRNWPARVALDPDQMGWEGMAHALVEHFLKSA</sequence>
<accession>A0A3P3ZS42</accession>
<dbReference type="EMBL" id="UOYP01000659">
    <property type="protein sequence ID" value="VAY89472.1"/>
    <property type="molecule type" value="Genomic_DNA"/>
</dbReference>
<protein>
    <submittedName>
        <fullName evidence="1">Uncharacterized protein</fullName>
    </submittedName>
</protein>